<evidence type="ECO:0000313" key="2">
    <source>
        <dbReference type="EMBL" id="QJA81003.1"/>
    </source>
</evidence>
<dbReference type="EMBL" id="MT141367">
    <property type="protein sequence ID" value="QJA59390.1"/>
    <property type="molecule type" value="Genomic_DNA"/>
</dbReference>
<dbReference type="InterPro" id="IPR053745">
    <property type="entry name" value="Viral_Tail_Comp_sf"/>
</dbReference>
<dbReference type="Pfam" id="PF11367">
    <property type="entry name" value="Tail_completion_gp17"/>
    <property type="match status" value="1"/>
</dbReference>
<dbReference type="Gene3D" id="2.10.10.20">
    <property type="entry name" value="Carbohydrate-binding module superfamily 5/12"/>
    <property type="match status" value="1"/>
</dbReference>
<organism evidence="1">
    <name type="scientific">viral metagenome</name>
    <dbReference type="NCBI Taxonomy" id="1070528"/>
    <lineage>
        <taxon>unclassified sequences</taxon>
        <taxon>metagenomes</taxon>
        <taxon>organismal metagenomes</taxon>
    </lineage>
</organism>
<gene>
    <name evidence="2" type="ORF">MM415A00606_0004</name>
    <name evidence="1" type="ORF">MM415B01303_0025</name>
</gene>
<name>A0A6M3IP49_9ZZZZ</name>
<evidence type="ECO:0008006" key="3">
    <source>
        <dbReference type="Google" id="ProtNLM"/>
    </source>
</evidence>
<dbReference type="InterPro" id="IPR021508">
    <property type="entry name" value="Gp17-like"/>
</dbReference>
<dbReference type="Gene3D" id="3.30.2000.30">
    <property type="match status" value="1"/>
</dbReference>
<dbReference type="AlphaFoldDB" id="A0A6M3IP49"/>
<accession>A0A6M3IP49</accession>
<evidence type="ECO:0000313" key="1">
    <source>
        <dbReference type="EMBL" id="QJA59390.1"/>
    </source>
</evidence>
<dbReference type="EMBL" id="MT142444">
    <property type="protein sequence ID" value="QJA81003.1"/>
    <property type="molecule type" value="Genomic_DNA"/>
</dbReference>
<reference evidence="1" key="1">
    <citation type="submission" date="2020-03" db="EMBL/GenBank/DDBJ databases">
        <title>The deep terrestrial virosphere.</title>
        <authorList>
            <person name="Holmfeldt K."/>
            <person name="Nilsson E."/>
            <person name="Simone D."/>
            <person name="Lopez-Fernandez M."/>
            <person name="Wu X."/>
            <person name="de Brujin I."/>
            <person name="Lundin D."/>
            <person name="Andersson A."/>
            <person name="Bertilsson S."/>
            <person name="Dopson M."/>
        </authorList>
    </citation>
    <scope>NUCLEOTIDE SEQUENCE</scope>
    <source>
        <strain evidence="2">MM415A00606</strain>
        <strain evidence="1">MM415B01303</strain>
    </source>
</reference>
<proteinExistence type="predicted"/>
<protein>
    <recommendedName>
        <fullName evidence="3">Tail protein</fullName>
    </recommendedName>
</protein>
<sequence>MAFVSAVNTGFYNLLKLWPETSARNTNYAVGDVIKPTSYASHSYKCTTAGTSHASVEPTWTTTNGNTTADGTAVFTCYDTKTYNTKAKQGDTVPYITFGLLTDRPMATFEDMEKWEDLTFWVNCFSDKPTADIAEIADEVMTALDGQSLTVTGYTHIVCRREFIGSIIWDAETGIFQIPLRYRIQQSKD</sequence>